<dbReference type="CDD" id="cd00170">
    <property type="entry name" value="SEC14"/>
    <property type="match status" value="1"/>
</dbReference>
<dbReference type="AlphaFoldDB" id="A0A8J1YCM0"/>
<comment type="caution">
    <text evidence="1">The sequence shown here is derived from an EMBL/GenBank/DDBJ whole genome shotgun (WGS) entry which is preliminary data.</text>
</comment>
<dbReference type="PANTHER" id="PTHR10174">
    <property type="entry name" value="ALPHA-TOCOPHEROL TRANSFER PROTEIN-RELATED"/>
    <property type="match status" value="1"/>
</dbReference>
<sequence length="334" mass="39421">MAQDYSKCYQGFQAILDGDKYECKLVEKSKKKAKEELHEDDKERDAAVEQLRTWIKEQPHLTACTETTFLLQFLRRCKFSQLEARKMFDNFHTKICDQLPFWMCNIDVHKPALRDLITNQRIYVHLPHRDDEGRRIFLCQLGRFDVGKDILYNFHDYIAYSGVTMMVSNREEETQVNGYVIFLDLTDQTMKHMTFMPIEFRRKLFGLFSNQLPARIKSMIMYNAGPVWETMWNLAGHFVSAKIKERMSYCKTMEEVYKLIPMRCLPREYLPDDYNGPCAGNLADIASYLYSELSKPVVRDRILELSTKYFKVDESKRPVITDAEVASFRKLHVD</sequence>
<dbReference type="SMART" id="SM00516">
    <property type="entry name" value="SEC14"/>
    <property type="match status" value="1"/>
</dbReference>
<dbReference type="PROSITE" id="PS50191">
    <property type="entry name" value="CRAL_TRIO"/>
    <property type="match status" value="1"/>
</dbReference>
<name>A0A8J1YCM0_OWEFU</name>
<protein>
    <submittedName>
        <fullName evidence="1">Uncharacterized protein</fullName>
    </submittedName>
</protein>
<reference evidence="1" key="1">
    <citation type="submission" date="2022-03" db="EMBL/GenBank/DDBJ databases">
        <authorList>
            <person name="Martin C."/>
        </authorList>
    </citation>
    <scope>NUCLEOTIDE SEQUENCE</scope>
</reference>
<gene>
    <name evidence="1" type="ORF">OFUS_LOCUS8251</name>
</gene>
<keyword evidence="2" id="KW-1185">Reference proteome</keyword>
<proteinExistence type="predicted"/>
<dbReference type="InterPro" id="IPR001251">
    <property type="entry name" value="CRAL-TRIO_dom"/>
</dbReference>
<evidence type="ECO:0000313" key="2">
    <source>
        <dbReference type="Proteomes" id="UP000749559"/>
    </source>
</evidence>
<dbReference type="PANTHER" id="PTHR10174:SF130">
    <property type="entry name" value="ALPHA-TOCOPHEROL TRANSFER PROTEIN-LIKE"/>
    <property type="match status" value="1"/>
</dbReference>
<dbReference type="Pfam" id="PF00650">
    <property type="entry name" value="CRAL_TRIO"/>
    <property type="match status" value="1"/>
</dbReference>
<dbReference type="EMBL" id="CAIIXF020000004">
    <property type="protein sequence ID" value="CAH1781700.1"/>
    <property type="molecule type" value="Genomic_DNA"/>
</dbReference>
<dbReference type="SUPFAM" id="SSF46938">
    <property type="entry name" value="CRAL/TRIO N-terminal domain"/>
    <property type="match status" value="1"/>
</dbReference>
<dbReference type="InterPro" id="IPR036865">
    <property type="entry name" value="CRAL-TRIO_dom_sf"/>
</dbReference>
<organism evidence="1 2">
    <name type="scientific">Owenia fusiformis</name>
    <name type="common">Polychaete worm</name>
    <dbReference type="NCBI Taxonomy" id="6347"/>
    <lineage>
        <taxon>Eukaryota</taxon>
        <taxon>Metazoa</taxon>
        <taxon>Spiralia</taxon>
        <taxon>Lophotrochozoa</taxon>
        <taxon>Annelida</taxon>
        <taxon>Polychaeta</taxon>
        <taxon>Sedentaria</taxon>
        <taxon>Canalipalpata</taxon>
        <taxon>Sabellida</taxon>
        <taxon>Oweniida</taxon>
        <taxon>Oweniidae</taxon>
        <taxon>Owenia</taxon>
    </lineage>
</organism>
<dbReference type="GO" id="GO:0016020">
    <property type="term" value="C:membrane"/>
    <property type="evidence" value="ECO:0007669"/>
    <property type="project" value="TreeGrafter"/>
</dbReference>
<dbReference type="OrthoDB" id="75724at2759"/>
<accession>A0A8J1YCM0</accession>
<dbReference type="Gene3D" id="3.40.525.10">
    <property type="entry name" value="CRAL-TRIO lipid binding domain"/>
    <property type="match status" value="1"/>
</dbReference>
<evidence type="ECO:0000313" key="1">
    <source>
        <dbReference type="EMBL" id="CAH1781700.1"/>
    </source>
</evidence>
<dbReference type="Gene3D" id="1.10.8.20">
    <property type="entry name" value="N-terminal domain of phosphatidylinositol transfer protein sec14p"/>
    <property type="match status" value="1"/>
</dbReference>
<dbReference type="SUPFAM" id="SSF52087">
    <property type="entry name" value="CRAL/TRIO domain"/>
    <property type="match status" value="1"/>
</dbReference>
<dbReference type="GO" id="GO:1902936">
    <property type="term" value="F:phosphatidylinositol bisphosphate binding"/>
    <property type="evidence" value="ECO:0007669"/>
    <property type="project" value="TreeGrafter"/>
</dbReference>
<dbReference type="InterPro" id="IPR036273">
    <property type="entry name" value="CRAL/TRIO_N_dom_sf"/>
</dbReference>
<dbReference type="Proteomes" id="UP000749559">
    <property type="component" value="Unassembled WGS sequence"/>
</dbReference>